<evidence type="ECO:0000313" key="2">
    <source>
        <dbReference type="Proteomes" id="UP000183832"/>
    </source>
</evidence>
<dbReference type="EMBL" id="CVRI01000006">
    <property type="protein sequence ID" value="CRK88202.1"/>
    <property type="molecule type" value="Genomic_DNA"/>
</dbReference>
<organism evidence="1 2">
    <name type="scientific">Clunio marinus</name>
    <dbReference type="NCBI Taxonomy" id="568069"/>
    <lineage>
        <taxon>Eukaryota</taxon>
        <taxon>Metazoa</taxon>
        <taxon>Ecdysozoa</taxon>
        <taxon>Arthropoda</taxon>
        <taxon>Hexapoda</taxon>
        <taxon>Insecta</taxon>
        <taxon>Pterygota</taxon>
        <taxon>Neoptera</taxon>
        <taxon>Endopterygota</taxon>
        <taxon>Diptera</taxon>
        <taxon>Nematocera</taxon>
        <taxon>Chironomoidea</taxon>
        <taxon>Chironomidae</taxon>
        <taxon>Clunio</taxon>
    </lineage>
</organism>
<dbReference type="Proteomes" id="UP000183832">
    <property type="component" value="Unassembled WGS sequence"/>
</dbReference>
<accession>A0A1J1HKZ0</accession>
<name>A0A1J1HKZ0_9DIPT</name>
<gene>
    <name evidence="1" type="ORF">CLUMA_CG001983</name>
</gene>
<dbReference type="AlphaFoldDB" id="A0A1J1HKZ0"/>
<protein>
    <submittedName>
        <fullName evidence="1">CLUMA_CG001983, isoform A</fullName>
    </submittedName>
</protein>
<sequence>MAFISTKVCDDELGLVSCIASFTHRSSVIQNETQRTLVGNNLCHFSVTLSHNDYLVTLDVVRLIAPENFEVFVISNSLSCSFNGEHVEHKYDISKHHFVCWFKSKSYLTMGFVKLNSTVQ</sequence>
<proteinExistence type="predicted"/>
<reference evidence="1 2" key="1">
    <citation type="submission" date="2015-04" db="EMBL/GenBank/DDBJ databases">
        <authorList>
            <person name="Syromyatnikov M.Y."/>
            <person name="Popov V.N."/>
        </authorList>
    </citation>
    <scope>NUCLEOTIDE SEQUENCE [LARGE SCALE GENOMIC DNA]</scope>
</reference>
<evidence type="ECO:0000313" key="1">
    <source>
        <dbReference type="EMBL" id="CRK88202.1"/>
    </source>
</evidence>
<keyword evidence="2" id="KW-1185">Reference proteome</keyword>